<evidence type="ECO:0000256" key="4">
    <source>
        <dbReference type="ARBA" id="ARBA00022525"/>
    </source>
</evidence>
<dbReference type="Proteomes" id="UP001161247">
    <property type="component" value="Chromosome 8"/>
</dbReference>
<dbReference type="GO" id="GO:0048046">
    <property type="term" value="C:apoplast"/>
    <property type="evidence" value="ECO:0007669"/>
    <property type="project" value="UniProtKB-SubCell"/>
</dbReference>
<dbReference type="PRINTS" id="PR00325">
    <property type="entry name" value="GERMIN"/>
</dbReference>
<gene>
    <name evidence="13" type="ORF">OLC1_LOCUS22150</name>
</gene>
<feature type="chain" id="PRO_5043087110" description="Germin-like protein" evidence="11">
    <location>
        <begin position="22"/>
        <end position="226"/>
    </location>
</feature>
<feature type="disulfide bond" evidence="10">
    <location>
        <begin position="31"/>
        <end position="48"/>
    </location>
</feature>
<dbReference type="InterPro" id="IPR001929">
    <property type="entry name" value="Germin"/>
</dbReference>
<dbReference type="PANTHER" id="PTHR31238">
    <property type="entry name" value="GERMIN-LIKE PROTEIN SUBFAMILY 3 MEMBER 3"/>
    <property type="match status" value="1"/>
</dbReference>
<feature type="domain" description="Cupin type-1" evidence="12">
    <location>
        <begin position="62"/>
        <end position="218"/>
    </location>
</feature>
<dbReference type="InterPro" id="IPR006045">
    <property type="entry name" value="Cupin_1"/>
</dbReference>
<sequence>MAPNFMLILAALLVLSPFSQAYDNDPLQDFCVAVPDASAAVFVNGKVCKNPKQVTPDDFLATGFNVPANSSSTISMGFRVNVADVNRIPGLNTLGLTVVRVDFEPNGVVPPHTHPRASEIIVVLEGTIYAGFVTSNPTDGTKNRLFAKVLNPGDVFVFPAGLVHFQMNVGKTKGMGIVAFNSQNPGVISVANSVFGTDPLIEAEVLTKSFQLDKKTIDFLQSRKWS</sequence>
<comment type="similarity">
    <text evidence="2 11">Belongs to the germin family.</text>
</comment>
<feature type="binding site" evidence="9">
    <location>
        <position position="164"/>
    </location>
    <ligand>
        <name>Mn(2+)</name>
        <dbReference type="ChEBI" id="CHEBI:29035"/>
    </ligand>
</feature>
<comment type="subcellular location">
    <subcellularLocation>
        <location evidence="1 11">Secreted</location>
        <location evidence="1 11">Extracellular space</location>
        <location evidence="1 11">Apoplast</location>
    </subcellularLocation>
</comment>
<reference evidence="13" key="1">
    <citation type="submission" date="2023-03" db="EMBL/GenBank/DDBJ databases">
        <authorList>
            <person name="Julca I."/>
        </authorList>
    </citation>
    <scope>NUCLEOTIDE SEQUENCE</scope>
</reference>
<keyword evidence="6 10" id="KW-1015">Disulfide bond</keyword>
<dbReference type="FunFam" id="2.60.120.10:FF:000005">
    <property type="entry name" value="Germin-like protein subfamily 1 member 8"/>
    <property type="match status" value="1"/>
</dbReference>
<evidence type="ECO:0000256" key="10">
    <source>
        <dbReference type="PIRSR" id="PIRSR601929-3"/>
    </source>
</evidence>
<evidence type="ECO:0000256" key="9">
    <source>
        <dbReference type="PIRSR" id="PIRSR601929-2"/>
    </source>
</evidence>
<dbReference type="Pfam" id="PF00190">
    <property type="entry name" value="Cupin_1"/>
    <property type="match status" value="1"/>
</dbReference>
<keyword evidence="14" id="KW-1185">Reference proteome</keyword>
<feature type="binding site" evidence="8">
    <location>
        <position position="114"/>
    </location>
    <ligand>
        <name>oxalate</name>
        <dbReference type="ChEBI" id="CHEBI:30623"/>
    </ligand>
</feature>
<dbReference type="InterPro" id="IPR011051">
    <property type="entry name" value="RmlC_Cupin_sf"/>
</dbReference>
<feature type="binding site" evidence="9">
    <location>
        <position position="114"/>
    </location>
    <ligand>
        <name>Mn(2+)</name>
        <dbReference type="ChEBI" id="CHEBI:29035"/>
    </ligand>
</feature>
<evidence type="ECO:0000313" key="13">
    <source>
        <dbReference type="EMBL" id="CAI9115677.1"/>
    </source>
</evidence>
<dbReference type="PROSITE" id="PS00725">
    <property type="entry name" value="GERMIN"/>
    <property type="match status" value="1"/>
</dbReference>
<feature type="binding site" evidence="8">
    <location>
        <position position="119"/>
    </location>
    <ligand>
        <name>oxalate</name>
        <dbReference type="ChEBI" id="CHEBI:30623"/>
    </ligand>
</feature>
<keyword evidence="11" id="KW-0732">Signal</keyword>
<dbReference type="SMART" id="SM00835">
    <property type="entry name" value="Cupin_1"/>
    <property type="match status" value="1"/>
</dbReference>
<evidence type="ECO:0000256" key="11">
    <source>
        <dbReference type="RuleBase" id="RU366015"/>
    </source>
</evidence>
<dbReference type="CDD" id="cd02241">
    <property type="entry name" value="cupin_OxOx"/>
    <property type="match status" value="1"/>
</dbReference>
<keyword evidence="5 8" id="KW-0479">Metal-binding</keyword>
<dbReference type="EMBL" id="OX459125">
    <property type="protein sequence ID" value="CAI9115677.1"/>
    <property type="molecule type" value="Genomic_DNA"/>
</dbReference>
<keyword evidence="4 11" id="KW-0964">Secreted</keyword>
<feature type="binding site" evidence="9">
    <location>
        <position position="112"/>
    </location>
    <ligand>
        <name>Mn(2+)</name>
        <dbReference type="ChEBI" id="CHEBI:29035"/>
    </ligand>
</feature>
<evidence type="ECO:0000256" key="7">
    <source>
        <dbReference type="ARBA" id="ARBA00023211"/>
    </source>
</evidence>
<name>A0AAV1E7M8_OLDCO</name>
<dbReference type="Gene3D" id="2.60.120.10">
    <property type="entry name" value="Jelly Rolls"/>
    <property type="match status" value="1"/>
</dbReference>
<evidence type="ECO:0000313" key="14">
    <source>
        <dbReference type="Proteomes" id="UP001161247"/>
    </source>
</evidence>
<evidence type="ECO:0000256" key="5">
    <source>
        <dbReference type="ARBA" id="ARBA00022723"/>
    </source>
</evidence>
<evidence type="ECO:0000259" key="12">
    <source>
        <dbReference type="SMART" id="SM00835"/>
    </source>
</evidence>
<organism evidence="13 14">
    <name type="scientific">Oldenlandia corymbosa var. corymbosa</name>
    <dbReference type="NCBI Taxonomy" id="529605"/>
    <lineage>
        <taxon>Eukaryota</taxon>
        <taxon>Viridiplantae</taxon>
        <taxon>Streptophyta</taxon>
        <taxon>Embryophyta</taxon>
        <taxon>Tracheophyta</taxon>
        <taxon>Spermatophyta</taxon>
        <taxon>Magnoliopsida</taxon>
        <taxon>eudicotyledons</taxon>
        <taxon>Gunneridae</taxon>
        <taxon>Pentapetalae</taxon>
        <taxon>asterids</taxon>
        <taxon>lamiids</taxon>
        <taxon>Gentianales</taxon>
        <taxon>Rubiaceae</taxon>
        <taxon>Rubioideae</taxon>
        <taxon>Spermacoceae</taxon>
        <taxon>Hedyotis-Oldenlandia complex</taxon>
        <taxon>Oldenlandia</taxon>
    </lineage>
</organism>
<evidence type="ECO:0000256" key="3">
    <source>
        <dbReference type="ARBA" id="ARBA00022523"/>
    </source>
</evidence>
<dbReference type="SUPFAM" id="SSF51182">
    <property type="entry name" value="RmlC-like cupins"/>
    <property type="match status" value="1"/>
</dbReference>
<evidence type="ECO:0000256" key="1">
    <source>
        <dbReference type="ARBA" id="ARBA00004271"/>
    </source>
</evidence>
<dbReference type="InterPro" id="IPR019780">
    <property type="entry name" value="Germin_Mn-BS"/>
</dbReference>
<dbReference type="InterPro" id="IPR014710">
    <property type="entry name" value="RmlC-like_jellyroll"/>
</dbReference>
<proteinExistence type="inferred from homology"/>
<dbReference type="AlphaFoldDB" id="A0AAV1E7M8"/>
<evidence type="ECO:0000256" key="6">
    <source>
        <dbReference type="ARBA" id="ARBA00023157"/>
    </source>
</evidence>
<keyword evidence="3 11" id="KW-0052">Apoplast</keyword>
<protein>
    <recommendedName>
        <fullName evidence="11">Germin-like protein</fullName>
    </recommendedName>
</protein>
<accession>A0AAV1E7M8</accession>
<feature type="signal peptide" evidence="11">
    <location>
        <begin position="1"/>
        <end position="21"/>
    </location>
</feature>
<feature type="binding site" evidence="9">
    <location>
        <position position="119"/>
    </location>
    <ligand>
        <name>Mn(2+)</name>
        <dbReference type="ChEBI" id="CHEBI:29035"/>
    </ligand>
</feature>
<dbReference type="GO" id="GO:0030145">
    <property type="term" value="F:manganese ion binding"/>
    <property type="evidence" value="ECO:0007669"/>
    <property type="project" value="UniProtKB-UniRule"/>
</dbReference>
<evidence type="ECO:0000256" key="8">
    <source>
        <dbReference type="PIRSR" id="PIRSR601929-1"/>
    </source>
</evidence>
<evidence type="ECO:0000256" key="2">
    <source>
        <dbReference type="ARBA" id="ARBA00007456"/>
    </source>
</evidence>
<keyword evidence="7 8" id="KW-0464">Manganese</keyword>